<sequence length="143" mass="15729">MVKGLQQHHRVLQVISKLFIPLILLFAFYVQFHGDFGPGGGFQAGVIFASAFILHGLIFGEGRTRLVMPPYVLRFLMSFGVLLYAGTGLVSIMMGGNYLDHSVLSEDALHGQHWGIFAVELGVGFTVTAVMITLFYCFSSTRP</sequence>
<proteinExistence type="inferred from homology"/>
<evidence type="ECO:0000256" key="5">
    <source>
        <dbReference type="ARBA" id="ARBA00022989"/>
    </source>
</evidence>
<organism evidence="9 10">
    <name type="scientific">Candidatus Endobugula sertula</name>
    <name type="common">Bugula neritina bacterial symbiont</name>
    <dbReference type="NCBI Taxonomy" id="62101"/>
    <lineage>
        <taxon>Bacteria</taxon>
        <taxon>Pseudomonadati</taxon>
        <taxon>Pseudomonadota</taxon>
        <taxon>Gammaproteobacteria</taxon>
        <taxon>Cellvibrionales</taxon>
        <taxon>Cellvibrionaceae</taxon>
        <taxon>Candidatus Endobugula</taxon>
    </lineage>
</organism>
<accession>A0A1D2QU97</accession>
<dbReference type="EMBL" id="MDLC01000001">
    <property type="protein sequence ID" value="ODS25123.1"/>
    <property type="molecule type" value="Genomic_DNA"/>
</dbReference>
<dbReference type="PANTHER" id="PTHR33932">
    <property type="entry name" value="NA(+)/H(+) ANTIPORTER SUBUNIT B"/>
    <property type="match status" value="1"/>
</dbReference>
<comment type="subcellular location">
    <subcellularLocation>
        <location evidence="1">Cell membrane</location>
        <topology evidence="1">Multi-pass membrane protein</topology>
    </subcellularLocation>
</comment>
<keyword evidence="4 7" id="KW-0812">Transmembrane</keyword>
<keyword evidence="6 7" id="KW-0472">Membrane</keyword>
<protein>
    <submittedName>
        <fullName evidence="9">Cation:proton antiporter</fullName>
    </submittedName>
</protein>
<gene>
    <name evidence="9" type="ORF">AB835_00195</name>
</gene>
<evidence type="ECO:0000313" key="10">
    <source>
        <dbReference type="Proteomes" id="UP000242502"/>
    </source>
</evidence>
<dbReference type="GO" id="GO:0005886">
    <property type="term" value="C:plasma membrane"/>
    <property type="evidence" value="ECO:0007669"/>
    <property type="project" value="UniProtKB-SubCell"/>
</dbReference>
<evidence type="ECO:0000256" key="1">
    <source>
        <dbReference type="ARBA" id="ARBA00004651"/>
    </source>
</evidence>
<evidence type="ECO:0000256" key="3">
    <source>
        <dbReference type="ARBA" id="ARBA00022475"/>
    </source>
</evidence>
<evidence type="ECO:0000256" key="2">
    <source>
        <dbReference type="ARBA" id="ARBA00009425"/>
    </source>
</evidence>
<keyword evidence="5 7" id="KW-1133">Transmembrane helix</keyword>
<keyword evidence="3" id="KW-1003">Cell membrane</keyword>
<reference evidence="9 10" key="1">
    <citation type="journal article" date="2016" name="Appl. Environ. Microbiol.">
        <title>Lack of Overt Genome Reduction in the Bryostatin-Producing Bryozoan Symbiont "Candidatus Endobugula sertula".</title>
        <authorList>
            <person name="Miller I.J."/>
            <person name="Vanee N."/>
            <person name="Fong S.S."/>
            <person name="Lim-Fong G.E."/>
            <person name="Kwan J.C."/>
        </authorList>
    </citation>
    <scope>NUCLEOTIDE SEQUENCE [LARGE SCALE GENOMIC DNA]</scope>
    <source>
        <strain evidence="9">AB1-4</strain>
    </source>
</reference>
<comment type="similarity">
    <text evidence="2">Belongs to the CPA3 antiporters (TC 2.A.63) subunit B family.</text>
</comment>
<dbReference type="STRING" id="62101.AB835_00195"/>
<comment type="caution">
    <text evidence="9">The sequence shown here is derived from an EMBL/GenBank/DDBJ whole genome shotgun (WGS) entry which is preliminary data.</text>
</comment>
<evidence type="ECO:0000256" key="7">
    <source>
        <dbReference type="SAM" id="Phobius"/>
    </source>
</evidence>
<dbReference type="Proteomes" id="UP000242502">
    <property type="component" value="Unassembled WGS sequence"/>
</dbReference>
<feature type="transmembrane region" description="Helical" evidence="7">
    <location>
        <begin position="114"/>
        <end position="138"/>
    </location>
</feature>
<evidence type="ECO:0000259" key="8">
    <source>
        <dbReference type="Pfam" id="PF04039"/>
    </source>
</evidence>
<feature type="transmembrane region" description="Helical" evidence="7">
    <location>
        <begin position="12"/>
        <end position="30"/>
    </location>
</feature>
<dbReference type="PANTHER" id="PTHR33932:SF4">
    <property type="entry name" value="NA(+)_H(+) ANTIPORTER SUBUNIT B"/>
    <property type="match status" value="1"/>
</dbReference>
<evidence type="ECO:0000313" key="9">
    <source>
        <dbReference type="EMBL" id="ODS25123.1"/>
    </source>
</evidence>
<evidence type="ECO:0000256" key="4">
    <source>
        <dbReference type="ARBA" id="ARBA00022692"/>
    </source>
</evidence>
<evidence type="ECO:0000256" key="6">
    <source>
        <dbReference type="ARBA" id="ARBA00023136"/>
    </source>
</evidence>
<feature type="transmembrane region" description="Helical" evidence="7">
    <location>
        <begin position="71"/>
        <end position="94"/>
    </location>
</feature>
<dbReference type="NCBIfam" id="NF009162">
    <property type="entry name" value="PRK12508.1"/>
    <property type="match status" value="1"/>
</dbReference>
<dbReference type="AlphaFoldDB" id="A0A1D2QU97"/>
<dbReference type="InterPro" id="IPR007182">
    <property type="entry name" value="MnhB"/>
</dbReference>
<feature type="domain" description="Na+/H+ antiporter MnhB subunit-related protein" evidence="8">
    <location>
        <begin position="11"/>
        <end position="133"/>
    </location>
</feature>
<dbReference type="Pfam" id="PF04039">
    <property type="entry name" value="MnhB"/>
    <property type="match status" value="1"/>
</dbReference>
<dbReference type="InterPro" id="IPR050622">
    <property type="entry name" value="CPA3_antiporter_subunitB"/>
</dbReference>
<feature type="transmembrane region" description="Helical" evidence="7">
    <location>
        <begin position="42"/>
        <end position="59"/>
    </location>
</feature>
<name>A0A1D2QU97_9GAMM</name>